<dbReference type="AlphaFoldDB" id="A0A6A4RTI4"/>
<evidence type="ECO:0000256" key="4">
    <source>
        <dbReference type="ARBA" id="ARBA00022729"/>
    </source>
</evidence>
<evidence type="ECO:0000313" key="5">
    <source>
        <dbReference type="EMBL" id="KAF0022312.1"/>
    </source>
</evidence>
<comment type="similarity">
    <text evidence="2">Belongs to the IL-17 family.</text>
</comment>
<keyword evidence="4" id="KW-0732">Signal</keyword>
<gene>
    <name evidence="5" type="ORF">F2P81_025418</name>
</gene>
<dbReference type="Pfam" id="PF06083">
    <property type="entry name" value="IL17"/>
    <property type="match status" value="1"/>
</dbReference>
<dbReference type="SUPFAM" id="SSF57501">
    <property type="entry name" value="Cystine-knot cytokines"/>
    <property type="match status" value="1"/>
</dbReference>
<evidence type="ECO:0000256" key="1">
    <source>
        <dbReference type="ARBA" id="ARBA00004613"/>
    </source>
</evidence>
<organism evidence="5 6">
    <name type="scientific">Scophthalmus maximus</name>
    <name type="common">Turbot</name>
    <name type="synonym">Psetta maxima</name>
    <dbReference type="NCBI Taxonomy" id="52904"/>
    <lineage>
        <taxon>Eukaryota</taxon>
        <taxon>Metazoa</taxon>
        <taxon>Chordata</taxon>
        <taxon>Craniata</taxon>
        <taxon>Vertebrata</taxon>
        <taxon>Euteleostomi</taxon>
        <taxon>Actinopterygii</taxon>
        <taxon>Neopterygii</taxon>
        <taxon>Teleostei</taxon>
        <taxon>Neoteleostei</taxon>
        <taxon>Acanthomorphata</taxon>
        <taxon>Carangaria</taxon>
        <taxon>Pleuronectiformes</taxon>
        <taxon>Pleuronectoidei</taxon>
        <taxon>Scophthalmidae</taxon>
        <taxon>Scophthalmus</taxon>
    </lineage>
</organism>
<dbReference type="InterPro" id="IPR029034">
    <property type="entry name" value="Cystine-knot_cytokine"/>
</dbReference>
<evidence type="ECO:0000313" key="6">
    <source>
        <dbReference type="Proteomes" id="UP000438429"/>
    </source>
</evidence>
<dbReference type="InterPro" id="IPR010345">
    <property type="entry name" value="IL-17_fam"/>
</dbReference>
<dbReference type="Proteomes" id="UP000438429">
    <property type="component" value="Unassembled WGS sequence"/>
</dbReference>
<comment type="caution">
    <text evidence="5">The sequence shown here is derived from an EMBL/GenBank/DDBJ whole genome shotgun (WGS) entry which is preliminary data.</text>
</comment>
<evidence type="ECO:0000256" key="3">
    <source>
        <dbReference type="ARBA" id="ARBA00022525"/>
    </source>
</evidence>
<evidence type="ECO:0008006" key="7">
    <source>
        <dbReference type="Google" id="ProtNLM"/>
    </source>
</evidence>
<accession>A0A6A4RTI4</accession>
<sequence length="193" mass="21683">MLILGHHHTSSGSRSLSLSRCLSATELRRRTEQFRRRYWDKLRVPGSPPPPGARTCAKAAEEMRGDVSALPGPVDIQFHASCLIEASRQRSTEQTDTLLLVDSSCIMSDFRCVSFRTNRDPDRFPPYIVFAECLCRGCVIDRREDLSYNSVPVMVLLTVLRRTRCPGEQNKDLVQKEVISVPVACTCVLPESS</sequence>
<dbReference type="GO" id="GO:0005125">
    <property type="term" value="F:cytokine activity"/>
    <property type="evidence" value="ECO:0007669"/>
    <property type="project" value="InterPro"/>
</dbReference>
<protein>
    <recommendedName>
        <fullName evidence="7">Interleukin-17C</fullName>
    </recommendedName>
</protein>
<comment type="subcellular location">
    <subcellularLocation>
        <location evidence="1">Secreted</location>
    </subcellularLocation>
</comment>
<reference evidence="5 6" key="1">
    <citation type="submission" date="2019-06" db="EMBL/GenBank/DDBJ databases">
        <title>Draft genomes of female and male turbot (Scophthalmus maximus).</title>
        <authorList>
            <person name="Xu H."/>
            <person name="Xu X.-W."/>
            <person name="Shao C."/>
            <person name="Chen S."/>
        </authorList>
    </citation>
    <scope>NUCLEOTIDE SEQUENCE [LARGE SCALE GENOMIC DNA]</scope>
    <source>
        <strain evidence="5">Ysfricsl-2016a</strain>
        <tissue evidence="5">Blood</tissue>
    </source>
</reference>
<name>A0A6A4RTI4_SCOMX</name>
<proteinExistence type="inferred from homology"/>
<dbReference type="Gene3D" id="2.10.90.10">
    <property type="entry name" value="Cystine-knot cytokines"/>
    <property type="match status" value="1"/>
</dbReference>
<dbReference type="GO" id="GO:0005576">
    <property type="term" value="C:extracellular region"/>
    <property type="evidence" value="ECO:0007669"/>
    <property type="project" value="UniProtKB-SubCell"/>
</dbReference>
<dbReference type="EMBL" id="VEVO01000033">
    <property type="protein sequence ID" value="KAF0022312.1"/>
    <property type="molecule type" value="Genomic_DNA"/>
</dbReference>
<evidence type="ECO:0000256" key="2">
    <source>
        <dbReference type="ARBA" id="ARBA00007236"/>
    </source>
</evidence>
<keyword evidence="3" id="KW-0964">Secreted</keyword>